<evidence type="ECO:0000313" key="2">
    <source>
        <dbReference type="Proteomes" id="UP000250134"/>
    </source>
</evidence>
<keyword evidence="2" id="KW-1185">Reference proteome</keyword>
<evidence type="ECO:0000313" key="1">
    <source>
        <dbReference type="EMBL" id="ASJ00230.1"/>
    </source>
</evidence>
<reference evidence="1 2" key="1">
    <citation type="submission" date="2016-03" db="EMBL/GenBank/DDBJ databases">
        <title>Complete genome sequence of Thermococcus gorgonarius.</title>
        <authorList>
            <person name="Oger P.M."/>
        </authorList>
    </citation>
    <scope>NUCLEOTIDE SEQUENCE [LARGE SCALE GENOMIC DNA]</scope>
    <source>
        <strain evidence="1 2">W-12</strain>
    </source>
</reference>
<accession>A0A2Z2M3I1</accession>
<dbReference type="Proteomes" id="UP000250134">
    <property type="component" value="Chromosome"/>
</dbReference>
<dbReference type="AlphaFoldDB" id="A0A2Z2M3I1"/>
<organism evidence="1 2">
    <name type="scientific">Thermococcus gorgonarius</name>
    <dbReference type="NCBI Taxonomy" id="71997"/>
    <lineage>
        <taxon>Archaea</taxon>
        <taxon>Methanobacteriati</taxon>
        <taxon>Methanobacteriota</taxon>
        <taxon>Thermococci</taxon>
        <taxon>Thermococcales</taxon>
        <taxon>Thermococcaceae</taxon>
        <taxon>Thermococcus</taxon>
    </lineage>
</organism>
<dbReference type="KEGG" id="tgg:A3K92_01405"/>
<name>A0A2Z2M3I1_THEGO</name>
<gene>
    <name evidence="1" type="ORF">A3K92_01405</name>
</gene>
<dbReference type="GeneID" id="33331163"/>
<sequence>MSRKVYLFVMFFVLTLWGLQKASSKGYLSEFDAPPENLNLSVRAYNTTLTVEWTLKGGELVRTLARGRDAVILIYPGWIREKEDDVGFSIADVSNVSVILGDRKVEFNVMYHPYNIIVSNGSKNGEIWVVDVPFDFPSTVKSGKIELRFSTYHTCNNITVGVIYFHSTGRGQYHDLVLPMSIDLGEGFPMFPNFRSEFNFTIDSSKMQHFLSSAVNAHYLVDWIDEPRGWLSVKTVNVRVCPPKTS</sequence>
<protein>
    <submittedName>
        <fullName evidence="1">Uncharacterized protein</fullName>
    </submittedName>
</protein>
<dbReference type="EMBL" id="CP014855">
    <property type="protein sequence ID" value="ASJ00230.1"/>
    <property type="molecule type" value="Genomic_DNA"/>
</dbReference>
<proteinExistence type="predicted"/>
<dbReference type="RefSeq" id="WP_088884569.1">
    <property type="nucleotide sequence ID" value="NZ_CP014855.1"/>
</dbReference>
<dbReference type="OrthoDB" id="91368at2157"/>